<evidence type="ECO:0000313" key="4">
    <source>
        <dbReference type="Proteomes" id="UP000216189"/>
    </source>
</evidence>
<proteinExistence type="predicted"/>
<name>A0AA37I1D5_SEGBR</name>
<protein>
    <submittedName>
        <fullName evidence="2">Uncharacterized protein</fullName>
    </submittedName>
</protein>
<accession>A0AA37I1D5</accession>
<keyword evidence="4" id="KW-1185">Reference proteome</keyword>
<dbReference type="Proteomes" id="UP000887043">
    <property type="component" value="Unassembled WGS sequence"/>
</dbReference>
<evidence type="ECO:0000256" key="1">
    <source>
        <dbReference type="SAM" id="SignalP"/>
    </source>
</evidence>
<dbReference type="Proteomes" id="UP000216189">
    <property type="component" value="Unassembled WGS sequence"/>
</dbReference>
<evidence type="ECO:0000313" key="5">
    <source>
        <dbReference type="Proteomes" id="UP000887043"/>
    </source>
</evidence>
<evidence type="ECO:0000313" key="3">
    <source>
        <dbReference type="EMBL" id="OYP53616.1"/>
    </source>
</evidence>
<gene>
    <name evidence="3" type="ORF">CIK91_11870</name>
    <name evidence="2" type="ORF">PRRU23_10210</name>
</gene>
<feature type="chain" id="PRO_5041317684" evidence="1">
    <location>
        <begin position="20"/>
        <end position="139"/>
    </location>
</feature>
<sequence length="139" mass="16040">MKTTLFFILTSLFSINSSAQQDSTIFKGRIENKEFQVYIVMDFYKNNIIVPRQQIFGETSGYFGDTKDDRKWLITAASIKKNTATIDMVNDYGSEDLQATLTKNNDGTYTLKQIEGSTIKIARNRKWVKMPKTLIFTRK</sequence>
<dbReference type="EMBL" id="NPJF01000063">
    <property type="protein sequence ID" value="OYP53616.1"/>
    <property type="molecule type" value="Genomic_DNA"/>
</dbReference>
<dbReference type="EMBL" id="BPTR01000001">
    <property type="protein sequence ID" value="GJG27321.1"/>
    <property type="molecule type" value="Genomic_DNA"/>
</dbReference>
<feature type="signal peptide" evidence="1">
    <location>
        <begin position="1"/>
        <end position="19"/>
    </location>
</feature>
<keyword evidence="1" id="KW-0732">Signal</keyword>
<reference evidence="3 4" key="1">
    <citation type="submission" date="2017-08" db="EMBL/GenBank/DDBJ databases">
        <title>Comparative genomics of non-oral Prevotella species.</title>
        <authorList>
            <person name="Accetto T."/>
            <person name="Nograsek B."/>
            <person name="Avgustin G."/>
        </authorList>
    </citation>
    <scope>NUCLEOTIDE SEQUENCE [LARGE SCALE GENOMIC DNA]</scope>
    <source>
        <strain evidence="3 4">TC1-1</strain>
    </source>
</reference>
<dbReference type="AlphaFoldDB" id="A0AA37I1D5"/>
<comment type="caution">
    <text evidence="2">The sequence shown here is derived from an EMBL/GenBank/DDBJ whole genome shotgun (WGS) entry which is preliminary data.</text>
</comment>
<dbReference type="RefSeq" id="WP_027453377.1">
    <property type="nucleotide sequence ID" value="NZ_BPTR01000001.1"/>
</dbReference>
<reference evidence="2" key="2">
    <citation type="submission" date="2021-08" db="EMBL/GenBank/DDBJ databases">
        <title>Prevotella lacticifex sp. nov., isolated from rumen of cow.</title>
        <authorList>
            <person name="Shinkai T."/>
            <person name="Ikeyama N."/>
            <person name="Kumagai M."/>
            <person name="Ohmori H."/>
            <person name="Sakamoto M."/>
            <person name="Ohkuma M."/>
            <person name="Mitsumori M."/>
        </authorList>
    </citation>
    <scope>NUCLEOTIDE SEQUENCE</scope>
    <source>
        <strain evidence="2">DSM 11371</strain>
    </source>
</reference>
<organism evidence="2 5">
    <name type="scientific">Segatella bryantii</name>
    <name type="common">Prevotella bryantii</name>
    <dbReference type="NCBI Taxonomy" id="77095"/>
    <lineage>
        <taxon>Bacteria</taxon>
        <taxon>Pseudomonadati</taxon>
        <taxon>Bacteroidota</taxon>
        <taxon>Bacteroidia</taxon>
        <taxon>Bacteroidales</taxon>
        <taxon>Prevotellaceae</taxon>
        <taxon>Segatella</taxon>
    </lineage>
</organism>
<evidence type="ECO:0000313" key="2">
    <source>
        <dbReference type="EMBL" id="GJG27321.1"/>
    </source>
</evidence>
<dbReference type="GeneID" id="72479619"/>